<dbReference type="PATRIC" id="fig|136857.5.peg.1535"/>
<keyword evidence="4" id="KW-1185">Reference proteome</keyword>
<evidence type="ECO:0000256" key="1">
    <source>
        <dbReference type="SAM" id="MobiDB-lite"/>
    </source>
</evidence>
<feature type="region of interest" description="Disordered" evidence="1">
    <location>
        <begin position="1"/>
        <end position="39"/>
    </location>
</feature>
<evidence type="ECO:0000313" key="4">
    <source>
        <dbReference type="Proteomes" id="UP000035540"/>
    </source>
</evidence>
<feature type="transmembrane region" description="Helical" evidence="2">
    <location>
        <begin position="105"/>
        <end position="123"/>
    </location>
</feature>
<reference evidence="4" key="2">
    <citation type="submission" date="2015-05" db="EMBL/GenBank/DDBJ databases">
        <title>Complete genome sequence of Corynebacterium testudinoris DSM 44614, recovered from necrotic lesions in the mouth of a tortoise.</title>
        <authorList>
            <person name="Ruckert C."/>
            <person name="Albersmeier A."/>
            <person name="Winkler A."/>
            <person name="Tauch A."/>
        </authorList>
    </citation>
    <scope>NUCLEOTIDE SEQUENCE [LARGE SCALE GENOMIC DNA]</scope>
    <source>
        <strain evidence="4">DSM 44614</strain>
    </source>
</reference>
<evidence type="ECO:0000313" key="3">
    <source>
        <dbReference type="EMBL" id="AKK08976.1"/>
    </source>
</evidence>
<dbReference type="AlphaFoldDB" id="A0A0G3H6E8"/>
<accession>A0A0G3H6E8</accession>
<evidence type="ECO:0008006" key="5">
    <source>
        <dbReference type="Google" id="ProtNLM"/>
    </source>
</evidence>
<keyword evidence="2" id="KW-0472">Membrane</keyword>
<keyword evidence="2" id="KW-0812">Transmembrane</keyword>
<organism evidence="3 4">
    <name type="scientific">Corynebacterium testudinoris</name>
    <dbReference type="NCBI Taxonomy" id="136857"/>
    <lineage>
        <taxon>Bacteria</taxon>
        <taxon>Bacillati</taxon>
        <taxon>Actinomycetota</taxon>
        <taxon>Actinomycetes</taxon>
        <taxon>Mycobacteriales</taxon>
        <taxon>Corynebacteriaceae</taxon>
        <taxon>Corynebacterium</taxon>
    </lineage>
</organism>
<feature type="transmembrane region" description="Helical" evidence="2">
    <location>
        <begin position="192"/>
        <end position="218"/>
    </location>
</feature>
<dbReference type="RefSeq" id="WP_047253241.1">
    <property type="nucleotide sequence ID" value="NZ_CP011545.1"/>
</dbReference>
<sequence length="294" mass="31914">MDTPGNDPYPSTPHPEDQPNYGYGNWQQPHQPPNSAPMGTGKVNILDAVGWGFRATFRTPLIWILGSFLVLAGSTLLSLSVDWFFRSDSADLTYQLSTGYQAAQILLSLALAVLGIFVLHGALRQVDQPKVRLADFFHNVNVVPSIITLVLAQLINGAIMAVVVLPFLLPVINSDPTTWGNDTEAMAVLGQLLGGLALLVLVAVLLAPLMSYIVYYVLDRREGVVGAFKAGVRNSLNNYPKLLLFHFLGIMAMVVAALITFGLALIILMPAWTLISTMLYRQMAGGALPVDVQR</sequence>
<dbReference type="OrthoDB" id="4423941at2"/>
<feature type="transmembrane region" description="Helical" evidence="2">
    <location>
        <begin position="243"/>
        <end position="272"/>
    </location>
</feature>
<dbReference type="Proteomes" id="UP000035540">
    <property type="component" value="Chromosome"/>
</dbReference>
<feature type="transmembrane region" description="Helical" evidence="2">
    <location>
        <begin position="143"/>
        <end position="172"/>
    </location>
</feature>
<name>A0A0G3H6E8_9CORY</name>
<dbReference type="EMBL" id="CP011545">
    <property type="protein sequence ID" value="AKK08976.1"/>
    <property type="molecule type" value="Genomic_DNA"/>
</dbReference>
<proteinExistence type="predicted"/>
<evidence type="ECO:0000256" key="2">
    <source>
        <dbReference type="SAM" id="Phobius"/>
    </source>
</evidence>
<gene>
    <name evidence="3" type="ORF">CTEST_07730</name>
</gene>
<feature type="transmembrane region" description="Helical" evidence="2">
    <location>
        <begin position="61"/>
        <end position="85"/>
    </location>
</feature>
<keyword evidence="2" id="KW-1133">Transmembrane helix</keyword>
<protein>
    <recommendedName>
        <fullName evidence="5">DUF975 family protein</fullName>
    </recommendedName>
</protein>
<dbReference type="KEGG" id="cted:CTEST_07730"/>
<reference evidence="3 4" key="1">
    <citation type="journal article" date="2015" name="Genome Announc.">
        <title>Complete Genome Sequence of the Type Strain Corynebacterium testudinoris DSM 44614, Recovered from Necrotic Lesions in the Mouth of a Tortoise.</title>
        <authorList>
            <person name="Ruckert C."/>
            <person name="Kriete M."/>
            <person name="Jaenicke S."/>
            <person name="Winkler A."/>
            <person name="Tauch A."/>
        </authorList>
    </citation>
    <scope>NUCLEOTIDE SEQUENCE [LARGE SCALE GENOMIC DNA]</scope>
    <source>
        <strain evidence="3 4">DSM 44614</strain>
    </source>
</reference>